<sequence length="155" mass="17228">MADLISNMMAKPHKWDEKVTRTYYAICKEVIETISKDSAAVNQALLALAKYAHDCQTRGSAFYTLLCDGLSVGNLYWSLTNECFVIASSTSEKTVNGVIIDSQLNELFQCGLLHTFRLCNSATIDIFCAERHSESGEDFAYAVPLKVEKCLRVAL</sequence>
<evidence type="ECO:0000313" key="1">
    <source>
        <dbReference type="EMBL" id="GAC14499.1"/>
    </source>
</evidence>
<keyword evidence="2" id="KW-1185">Reference proteome</keyword>
<dbReference type="AlphaFoldDB" id="K6X1G8"/>
<gene>
    <name evidence="1" type="ORF">GLIP_1871</name>
</gene>
<organism evidence="1 2">
    <name type="scientific">Aliiglaciecola lipolytica E3</name>
    <dbReference type="NCBI Taxonomy" id="1127673"/>
    <lineage>
        <taxon>Bacteria</taxon>
        <taxon>Pseudomonadati</taxon>
        <taxon>Pseudomonadota</taxon>
        <taxon>Gammaproteobacteria</taxon>
        <taxon>Alteromonadales</taxon>
        <taxon>Alteromonadaceae</taxon>
        <taxon>Aliiglaciecola</taxon>
    </lineage>
</organism>
<proteinExistence type="predicted"/>
<accession>K6X1G8</accession>
<dbReference type="STRING" id="1127673.GLIP_1871"/>
<dbReference type="EMBL" id="BAEN01000037">
    <property type="protein sequence ID" value="GAC14499.1"/>
    <property type="molecule type" value="Genomic_DNA"/>
</dbReference>
<name>K6X1G8_9ALTE</name>
<dbReference type="RefSeq" id="WP_008844315.1">
    <property type="nucleotide sequence ID" value="NZ_BAEN01000037.1"/>
</dbReference>
<evidence type="ECO:0000313" key="2">
    <source>
        <dbReference type="Proteomes" id="UP000006334"/>
    </source>
</evidence>
<dbReference type="Proteomes" id="UP000006334">
    <property type="component" value="Unassembled WGS sequence"/>
</dbReference>
<protein>
    <submittedName>
        <fullName evidence="1">Uncharacterized protein</fullName>
    </submittedName>
</protein>
<reference evidence="1 2" key="1">
    <citation type="journal article" date="2017" name="Antonie Van Leeuwenhoek">
        <title>Rhizobium rhizosphaerae sp. nov., a novel species isolated from rice rhizosphere.</title>
        <authorList>
            <person name="Zhao J.J."/>
            <person name="Zhang J."/>
            <person name="Zhang R.J."/>
            <person name="Zhang C.W."/>
            <person name="Yin H.Q."/>
            <person name="Zhang X.X."/>
        </authorList>
    </citation>
    <scope>NUCLEOTIDE SEQUENCE [LARGE SCALE GENOMIC DNA]</scope>
    <source>
        <strain evidence="1 2">E3</strain>
    </source>
</reference>
<comment type="caution">
    <text evidence="1">The sequence shown here is derived from an EMBL/GenBank/DDBJ whole genome shotgun (WGS) entry which is preliminary data.</text>
</comment>